<feature type="chain" id="PRO_5021706582" description="DUF2125 domain-containing protein" evidence="1">
    <location>
        <begin position="21"/>
        <end position="289"/>
    </location>
</feature>
<name>A0A511B6N2_9PROT</name>
<gene>
    <name evidence="2" type="ORF">GWA01_12270</name>
</gene>
<sequence length="289" mass="29753">MSLKNLLLVSLAVALPSVSAGRASTLSPLPASCFSYSFGSSHPSAHGLTGTKLHATLPGTEVSLDVQSVSLNDNKSKIDAGTLERFNAAAAFAALTAFHGGLTPACHGQSTIVGTSDIQGSSPEGTWSSVRLQKADGHDLTIRSAHIETVETDPDLRVRLVGTGIHASKQPLAPSTFTTDLTVQGSESAAQQISINSLHAVVDTSTIDGHGIIQPGTSAATSTADVHISITDIAGLIQNVQQTAPAKVTTALTIARLMGHNNGNSTTWDVQLQGGVVTVNRVPLPIPVH</sequence>
<keyword evidence="3" id="KW-1185">Reference proteome</keyword>
<dbReference type="AlphaFoldDB" id="A0A511B6N2"/>
<accession>A0A511B6N2</accession>
<dbReference type="Proteomes" id="UP000321230">
    <property type="component" value="Unassembled WGS sequence"/>
</dbReference>
<dbReference type="EMBL" id="BJUZ01000001">
    <property type="protein sequence ID" value="GEK93457.1"/>
    <property type="molecule type" value="Genomic_DNA"/>
</dbReference>
<comment type="caution">
    <text evidence="2">The sequence shown here is derived from an EMBL/GenBank/DDBJ whole genome shotgun (WGS) entry which is preliminary data.</text>
</comment>
<evidence type="ECO:0000313" key="2">
    <source>
        <dbReference type="EMBL" id="GEK93457.1"/>
    </source>
</evidence>
<reference evidence="2 3" key="1">
    <citation type="submission" date="2019-07" db="EMBL/GenBank/DDBJ databases">
        <title>Whole genome shotgun sequence of Gluconobacter wancherniae NBRC 103581.</title>
        <authorList>
            <person name="Hosoyama A."/>
            <person name="Uohara A."/>
            <person name="Ohji S."/>
            <person name="Ichikawa N."/>
        </authorList>
    </citation>
    <scope>NUCLEOTIDE SEQUENCE [LARGE SCALE GENOMIC DNA]</scope>
    <source>
        <strain evidence="2 3">NBRC 103581</strain>
    </source>
</reference>
<protein>
    <recommendedName>
        <fullName evidence="4">DUF2125 domain-containing protein</fullName>
    </recommendedName>
</protein>
<organism evidence="2 3">
    <name type="scientific">Gluconobacter wancherniae NBRC 103581</name>
    <dbReference type="NCBI Taxonomy" id="656744"/>
    <lineage>
        <taxon>Bacteria</taxon>
        <taxon>Pseudomonadati</taxon>
        <taxon>Pseudomonadota</taxon>
        <taxon>Alphaproteobacteria</taxon>
        <taxon>Acetobacterales</taxon>
        <taxon>Acetobacteraceae</taxon>
        <taxon>Gluconobacter</taxon>
    </lineage>
</organism>
<keyword evidence="1" id="KW-0732">Signal</keyword>
<evidence type="ECO:0000313" key="3">
    <source>
        <dbReference type="Proteomes" id="UP000321230"/>
    </source>
</evidence>
<feature type="signal peptide" evidence="1">
    <location>
        <begin position="1"/>
        <end position="20"/>
    </location>
</feature>
<evidence type="ECO:0000256" key="1">
    <source>
        <dbReference type="SAM" id="SignalP"/>
    </source>
</evidence>
<proteinExistence type="predicted"/>
<evidence type="ECO:0008006" key="4">
    <source>
        <dbReference type="Google" id="ProtNLM"/>
    </source>
</evidence>